<proteinExistence type="predicted"/>
<evidence type="ECO:0000256" key="4">
    <source>
        <dbReference type="ARBA" id="ARBA00023125"/>
    </source>
</evidence>
<evidence type="ECO:0000313" key="11">
    <source>
        <dbReference type="Proteomes" id="UP001196565"/>
    </source>
</evidence>
<dbReference type="Gene3D" id="3.40.50.2300">
    <property type="match status" value="1"/>
</dbReference>
<dbReference type="PROSITE" id="PS50110">
    <property type="entry name" value="RESPONSE_REGULATORY"/>
    <property type="match status" value="1"/>
</dbReference>
<feature type="domain" description="OmpR/PhoB-type" evidence="9">
    <location>
        <begin position="127"/>
        <end position="222"/>
    </location>
</feature>
<dbReference type="Gene3D" id="6.10.250.690">
    <property type="match status" value="1"/>
</dbReference>
<dbReference type="RefSeq" id="WP_219764653.1">
    <property type="nucleotide sequence ID" value="NZ_JAHYBZ010000007.1"/>
</dbReference>
<gene>
    <name evidence="10" type="ORF">KPL78_19415</name>
</gene>
<dbReference type="InterPro" id="IPR016032">
    <property type="entry name" value="Sig_transdc_resp-reg_C-effctor"/>
</dbReference>
<evidence type="ECO:0000256" key="7">
    <source>
        <dbReference type="PROSITE-ProRule" id="PRU01091"/>
    </source>
</evidence>
<dbReference type="PANTHER" id="PTHR48111:SF4">
    <property type="entry name" value="DNA-BINDING DUAL TRANSCRIPTIONAL REGULATOR OMPR"/>
    <property type="match status" value="1"/>
</dbReference>
<evidence type="ECO:0000256" key="2">
    <source>
        <dbReference type="ARBA" id="ARBA00023012"/>
    </source>
</evidence>
<feature type="domain" description="Response regulatory" evidence="8">
    <location>
        <begin position="6"/>
        <end position="119"/>
    </location>
</feature>
<dbReference type="SUPFAM" id="SSF46894">
    <property type="entry name" value="C-terminal effector domain of the bipartite response regulators"/>
    <property type="match status" value="1"/>
</dbReference>
<evidence type="ECO:0000256" key="1">
    <source>
        <dbReference type="ARBA" id="ARBA00022553"/>
    </source>
</evidence>
<dbReference type="Pfam" id="PF00072">
    <property type="entry name" value="Response_reg"/>
    <property type="match status" value="1"/>
</dbReference>
<feature type="modified residue" description="4-aspartylphosphate" evidence="6">
    <location>
        <position position="55"/>
    </location>
</feature>
<keyword evidence="1 6" id="KW-0597">Phosphoprotein</keyword>
<sequence>MSRGASIAMVDDEPDLLDAYAEYLGDLGYDVALAGSAAEFEALLARRQVDLVVLDIMMPGEDGLSLLRRLRSDLSMPVLVMTAVTDSVERVLGLELGADDLIAKPAEPQELAARIAGLLRRAGARPRELVALEHGTVDLTAARLLRLGQAPEPLRPGELMLLRAFAANPNRILGREELIALAPADSREAGDRAIDMRIARLRAKLRTEAIVTLRGRGYMFVPPGPKPGGPD</sequence>
<dbReference type="PANTHER" id="PTHR48111">
    <property type="entry name" value="REGULATOR OF RPOS"/>
    <property type="match status" value="1"/>
</dbReference>
<keyword evidence="3" id="KW-0805">Transcription regulation</keyword>
<comment type="caution">
    <text evidence="10">The sequence shown here is derived from an EMBL/GenBank/DDBJ whole genome shotgun (WGS) entry which is preliminary data.</text>
</comment>
<evidence type="ECO:0000256" key="6">
    <source>
        <dbReference type="PROSITE-ProRule" id="PRU00169"/>
    </source>
</evidence>
<dbReference type="InterPro" id="IPR036388">
    <property type="entry name" value="WH-like_DNA-bd_sf"/>
</dbReference>
<evidence type="ECO:0000259" key="8">
    <source>
        <dbReference type="PROSITE" id="PS50110"/>
    </source>
</evidence>
<name>A0ABS7ACM1_9PROT</name>
<evidence type="ECO:0000259" key="9">
    <source>
        <dbReference type="PROSITE" id="PS51755"/>
    </source>
</evidence>
<dbReference type="InterPro" id="IPR001867">
    <property type="entry name" value="OmpR/PhoB-type_DNA-bd"/>
</dbReference>
<dbReference type="Proteomes" id="UP001196565">
    <property type="component" value="Unassembled WGS sequence"/>
</dbReference>
<dbReference type="SUPFAM" id="SSF52172">
    <property type="entry name" value="CheY-like"/>
    <property type="match status" value="1"/>
</dbReference>
<keyword evidence="2" id="KW-0902">Two-component regulatory system</keyword>
<accession>A0ABS7ACM1</accession>
<evidence type="ECO:0000256" key="3">
    <source>
        <dbReference type="ARBA" id="ARBA00023015"/>
    </source>
</evidence>
<protein>
    <submittedName>
        <fullName evidence="10">Response regulator transcription factor</fullName>
    </submittedName>
</protein>
<keyword evidence="4 7" id="KW-0238">DNA-binding</keyword>
<dbReference type="SMART" id="SM00448">
    <property type="entry name" value="REC"/>
    <property type="match status" value="1"/>
</dbReference>
<dbReference type="Pfam" id="PF00486">
    <property type="entry name" value="Trans_reg_C"/>
    <property type="match status" value="1"/>
</dbReference>
<dbReference type="PROSITE" id="PS51755">
    <property type="entry name" value="OMPR_PHOB"/>
    <property type="match status" value="1"/>
</dbReference>
<dbReference type="InterPro" id="IPR001789">
    <property type="entry name" value="Sig_transdc_resp-reg_receiver"/>
</dbReference>
<keyword evidence="5" id="KW-0804">Transcription</keyword>
<dbReference type="CDD" id="cd00383">
    <property type="entry name" value="trans_reg_C"/>
    <property type="match status" value="1"/>
</dbReference>
<keyword evidence="11" id="KW-1185">Reference proteome</keyword>
<evidence type="ECO:0000256" key="5">
    <source>
        <dbReference type="ARBA" id="ARBA00023163"/>
    </source>
</evidence>
<organism evidence="10 11">
    <name type="scientific">Roseomonas alba</name>
    <dbReference type="NCBI Taxonomy" id="2846776"/>
    <lineage>
        <taxon>Bacteria</taxon>
        <taxon>Pseudomonadati</taxon>
        <taxon>Pseudomonadota</taxon>
        <taxon>Alphaproteobacteria</taxon>
        <taxon>Acetobacterales</taxon>
        <taxon>Roseomonadaceae</taxon>
        <taxon>Roseomonas</taxon>
    </lineage>
</organism>
<dbReference type="EMBL" id="JAHYBZ010000007">
    <property type="protein sequence ID" value="MBW6400038.1"/>
    <property type="molecule type" value="Genomic_DNA"/>
</dbReference>
<evidence type="ECO:0000313" key="10">
    <source>
        <dbReference type="EMBL" id="MBW6400038.1"/>
    </source>
</evidence>
<dbReference type="InterPro" id="IPR011006">
    <property type="entry name" value="CheY-like_superfamily"/>
</dbReference>
<dbReference type="CDD" id="cd17574">
    <property type="entry name" value="REC_OmpR"/>
    <property type="match status" value="1"/>
</dbReference>
<dbReference type="SMART" id="SM00862">
    <property type="entry name" value="Trans_reg_C"/>
    <property type="match status" value="1"/>
</dbReference>
<feature type="DNA-binding region" description="OmpR/PhoB-type" evidence="7">
    <location>
        <begin position="127"/>
        <end position="222"/>
    </location>
</feature>
<dbReference type="Gene3D" id="1.10.10.10">
    <property type="entry name" value="Winged helix-like DNA-binding domain superfamily/Winged helix DNA-binding domain"/>
    <property type="match status" value="1"/>
</dbReference>
<reference evidence="10 11" key="1">
    <citation type="submission" date="2021-07" db="EMBL/GenBank/DDBJ databases">
        <authorList>
            <person name="So Y."/>
        </authorList>
    </citation>
    <scope>NUCLEOTIDE SEQUENCE [LARGE SCALE GENOMIC DNA]</scope>
    <source>
        <strain evidence="10 11">HJA6</strain>
    </source>
</reference>
<dbReference type="InterPro" id="IPR039420">
    <property type="entry name" value="WalR-like"/>
</dbReference>